<feature type="signal peptide" evidence="1">
    <location>
        <begin position="1"/>
        <end position="22"/>
    </location>
</feature>
<keyword evidence="3" id="KW-1185">Reference proteome</keyword>
<accession>A0A1G6LSD3</accession>
<sequence>MLKGKKAIIVAAVLGFMAGNMVSVPKADAGGVLGNIGKAVKTGGIVWLVDKYGNELNTFINKLTAKYPVSDSYATKVVPIIAVGSKGYVGAAQISGPRALVDKCKGALALEGDFLNRSFRVQALIPVDSIDPSHCTRVQGVGVSAKIDVAI</sequence>
<dbReference type="Proteomes" id="UP000198943">
    <property type="component" value="Unassembled WGS sequence"/>
</dbReference>
<protein>
    <submittedName>
        <fullName evidence="2">Uncharacterized protein</fullName>
    </submittedName>
</protein>
<dbReference type="EMBL" id="FMYW01000008">
    <property type="protein sequence ID" value="SDC46208.1"/>
    <property type="molecule type" value="Genomic_DNA"/>
</dbReference>
<reference evidence="3" key="1">
    <citation type="submission" date="2016-10" db="EMBL/GenBank/DDBJ databases">
        <authorList>
            <person name="Varghese N."/>
            <person name="Submissions S."/>
        </authorList>
    </citation>
    <scope>NUCLEOTIDE SEQUENCE [LARGE SCALE GENOMIC DNA]</scope>
    <source>
        <strain evidence="3">DSM 11005</strain>
    </source>
</reference>
<evidence type="ECO:0000313" key="2">
    <source>
        <dbReference type="EMBL" id="SDC46208.1"/>
    </source>
</evidence>
<name>A0A1G6LSD3_9FIRM</name>
<evidence type="ECO:0000256" key="1">
    <source>
        <dbReference type="SAM" id="SignalP"/>
    </source>
</evidence>
<evidence type="ECO:0000313" key="3">
    <source>
        <dbReference type="Proteomes" id="UP000198943"/>
    </source>
</evidence>
<keyword evidence="1" id="KW-0732">Signal</keyword>
<feature type="chain" id="PRO_5038622961" evidence="1">
    <location>
        <begin position="23"/>
        <end position="151"/>
    </location>
</feature>
<proteinExistence type="predicted"/>
<organism evidence="2 3">
    <name type="scientific">Succiniclasticum ruminis</name>
    <dbReference type="NCBI Taxonomy" id="40841"/>
    <lineage>
        <taxon>Bacteria</taxon>
        <taxon>Bacillati</taxon>
        <taxon>Bacillota</taxon>
        <taxon>Negativicutes</taxon>
        <taxon>Acidaminococcales</taxon>
        <taxon>Acidaminococcaceae</taxon>
        <taxon>Succiniclasticum</taxon>
    </lineage>
</organism>
<dbReference type="AlphaFoldDB" id="A0A1G6LSD3"/>
<gene>
    <name evidence="2" type="ORF">SAMN04487864_10811</name>
</gene>